<sequence length="306" mass="33835">MSQRTKKGIILAGGAGTRLHPMTSVVSKQLLPVYDKPMVYYPLSVLLLSGIRDILLISTPQDLPQYQRLLGDGSQLGVNIQYAEQAEPRGLAEAFIIGDSFIGDDGVCLVLGDNIFYGHDFQKLLMNAGSRTDGATVFAYRVRDPERYGVISFDKGGKAIDIEEKPAKPKSRFAVTGLYFYDNDVIEIAKNVKPSTRGELEITSVNQGYLDAGKLNVELMGRGYAWLDTGTPSSLLQASSFMEAVEMRQGQKVCVPEEIVWQLGYIDDQQLEKLAEPLKKNTYGQYLLDLLKDGRDPTVLKIAQQS</sequence>
<comment type="similarity">
    <text evidence="2 9">Belongs to the glucose-1-phosphate thymidylyltransferase family.</text>
</comment>
<evidence type="ECO:0000256" key="5">
    <source>
        <dbReference type="ARBA" id="ARBA00022695"/>
    </source>
</evidence>
<dbReference type="SUPFAM" id="SSF53448">
    <property type="entry name" value="Nucleotide-diphospho-sugar transferases"/>
    <property type="match status" value="1"/>
</dbReference>
<dbReference type="GO" id="GO:0008879">
    <property type="term" value="F:glucose-1-phosphate thymidylyltransferase activity"/>
    <property type="evidence" value="ECO:0007669"/>
    <property type="project" value="UniProtKB-EC"/>
</dbReference>
<dbReference type="Gene3D" id="3.90.550.10">
    <property type="entry name" value="Spore Coat Polysaccharide Biosynthesis Protein SpsA, Chain A"/>
    <property type="match status" value="1"/>
</dbReference>
<evidence type="ECO:0000256" key="1">
    <source>
        <dbReference type="ARBA" id="ARBA00001946"/>
    </source>
</evidence>
<keyword evidence="7 9" id="KW-0460">Magnesium</keyword>
<evidence type="ECO:0000313" key="11">
    <source>
        <dbReference type="EMBL" id="TWT58183.1"/>
    </source>
</evidence>
<keyword evidence="12" id="KW-1185">Reference proteome</keyword>
<evidence type="ECO:0000256" key="7">
    <source>
        <dbReference type="ARBA" id="ARBA00022842"/>
    </source>
</evidence>
<dbReference type="InterPro" id="IPR005907">
    <property type="entry name" value="G1P_thy_trans_s"/>
</dbReference>
<feature type="domain" description="Nucleotidyl transferase" evidence="10">
    <location>
        <begin position="7"/>
        <end position="243"/>
    </location>
</feature>
<keyword evidence="4 9" id="KW-0808">Transferase</keyword>
<dbReference type="GO" id="GO:0046872">
    <property type="term" value="F:metal ion binding"/>
    <property type="evidence" value="ECO:0007669"/>
    <property type="project" value="UniProtKB-KW"/>
</dbReference>
<keyword evidence="6 9" id="KW-0479">Metal-binding</keyword>
<dbReference type="OrthoDB" id="9803871at2"/>
<reference evidence="11 12" key="1">
    <citation type="submission" date="2019-02" db="EMBL/GenBank/DDBJ databases">
        <title>Deep-cultivation of Planctomycetes and their phenomic and genomic characterization uncovers novel biology.</title>
        <authorList>
            <person name="Wiegand S."/>
            <person name="Jogler M."/>
            <person name="Boedeker C."/>
            <person name="Pinto D."/>
            <person name="Vollmers J."/>
            <person name="Rivas-Marin E."/>
            <person name="Kohn T."/>
            <person name="Peeters S.H."/>
            <person name="Heuer A."/>
            <person name="Rast P."/>
            <person name="Oberbeckmann S."/>
            <person name="Bunk B."/>
            <person name="Jeske O."/>
            <person name="Meyerdierks A."/>
            <person name="Storesund J.E."/>
            <person name="Kallscheuer N."/>
            <person name="Luecker S."/>
            <person name="Lage O.M."/>
            <person name="Pohl T."/>
            <person name="Merkel B.J."/>
            <person name="Hornburger P."/>
            <person name="Mueller R.-W."/>
            <person name="Bruemmer F."/>
            <person name="Labrenz M."/>
            <person name="Spormann A.M."/>
            <person name="Op Den Camp H."/>
            <person name="Overmann J."/>
            <person name="Amann R."/>
            <person name="Jetten M.S.M."/>
            <person name="Mascher T."/>
            <person name="Medema M.H."/>
            <person name="Devos D.P."/>
            <person name="Kaster A.-K."/>
            <person name="Ovreas L."/>
            <person name="Rohde M."/>
            <person name="Galperin M.Y."/>
            <person name="Jogler C."/>
        </authorList>
    </citation>
    <scope>NUCLEOTIDE SEQUENCE [LARGE SCALE GENOMIC DNA]</scope>
    <source>
        <strain evidence="11 12">KOR42</strain>
    </source>
</reference>
<organism evidence="11 12">
    <name type="scientific">Thalassoglobus neptunius</name>
    <dbReference type="NCBI Taxonomy" id="1938619"/>
    <lineage>
        <taxon>Bacteria</taxon>
        <taxon>Pseudomonadati</taxon>
        <taxon>Planctomycetota</taxon>
        <taxon>Planctomycetia</taxon>
        <taxon>Planctomycetales</taxon>
        <taxon>Planctomycetaceae</taxon>
        <taxon>Thalassoglobus</taxon>
    </lineage>
</organism>
<accession>A0A5C5X7E5</accession>
<proteinExistence type="inferred from homology"/>
<dbReference type="AlphaFoldDB" id="A0A5C5X7E5"/>
<dbReference type="FunFam" id="3.90.550.10:FF:000023">
    <property type="entry name" value="Glucose-1-phosphate thymidylyltransferase"/>
    <property type="match status" value="1"/>
</dbReference>
<dbReference type="Pfam" id="PF00483">
    <property type="entry name" value="NTP_transferase"/>
    <property type="match status" value="1"/>
</dbReference>
<evidence type="ECO:0000256" key="2">
    <source>
        <dbReference type="ARBA" id="ARBA00010480"/>
    </source>
</evidence>
<evidence type="ECO:0000256" key="4">
    <source>
        <dbReference type="ARBA" id="ARBA00022679"/>
    </source>
</evidence>
<dbReference type="CDD" id="cd02538">
    <property type="entry name" value="G1P_TT_short"/>
    <property type="match status" value="1"/>
</dbReference>
<dbReference type="NCBIfam" id="TIGR01207">
    <property type="entry name" value="rmlA"/>
    <property type="match status" value="1"/>
</dbReference>
<evidence type="ECO:0000256" key="3">
    <source>
        <dbReference type="ARBA" id="ARBA00012461"/>
    </source>
</evidence>
<comment type="cofactor">
    <cofactor evidence="1">
        <name>Mg(2+)</name>
        <dbReference type="ChEBI" id="CHEBI:18420"/>
    </cofactor>
</comment>
<gene>
    <name evidence="11" type="primary">rmlA1</name>
    <name evidence="11" type="ORF">KOR42_15540</name>
</gene>
<evidence type="ECO:0000256" key="8">
    <source>
        <dbReference type="ARBA" id="ARBA00049336"/>
    </source>
</evidence>
<dbReference type="EC" id="2.7.7.24" evidence="3 9"/>
<name>A0A5C5X7E5_9PLAN</name>
<dbReference type="PANTHER" id="PTHR43532:SF1">
    <property type="entry name" value="GLUCOSE-1-PHOSPHATE THYMIDYLYLTRANSFERASE 1"/>
    <property type="match status" value="1"/>
</dbReference>
<dbReference type="InterPro" id="IPR029044">
    <property type="entry name" value="Nucleotide-diphossugar_trans"/>
</dbReference>
<evidence type="ECO:0000259" key="10">
    <source>
        <dbReference type="Pfam" id="PF00483"/>
    </source>
</evidence>
<dbReference type="EMBL" id="SIHI01000001">
    <property type="protein sequence ID" value="TWT58183.1"/>
    <property type="molecule type" value="Genomic_DNA"/>
</dbReference>
<evidence type="ECO:0000256" key="6">
    <source>
        <dbReference type="ARBA" id="ARBA00022723"/>
    </source>
</evidence>
<dbReference type="InterPro" id="IPR005835">
    <property type="entry name" value="NTP_transferase_dom"/>
</dbReference>
<dbReference type="RefSeq" id="WP_146508395.1">
    <property type="nucleotide sequence ID" value="NZ_SIHI01000001.1"/>
</dbReference>
<dbReference type="PANTHER" id="PTHR43532">
    <property type="entry name" value="GLUCOSE-1-PHOSPHATE THYMIDYLYLTRANSFERASE"/>
    <property type="match status" value="1"/>
</dbReference>
<keyword evidence="5 9" id="KW-0548">Nucleotidyltransferase</keyword>
<protein>
    <recommendedName>
        <fullName evidence="3 9">Glucose-1-phosphate thymidylyltransferase</fullName>
        <ecNumber evidence="3 9">2.7.7.24</ecNumber>
    </recommendedName>
</protein>
<evidence type="ECO:0000256" key="9">
    <source>
        <dbReference type="RuleBase" id="RU003706"/>
    </source>
</evidence>
<comment type="catalytic activity">
    <reaction evidence="8 9">
        <text>dTTP + alpha-D-glucose 1-phosphate + H(+) = dTDP-alpha-D-glucose + diphosphate</text>
        <dbReference type="Rhea" id="RHEA:15225"/>
        <dbReference type="ChEBI" id="CHEBI:15378"/>
        <dbReference type="ChEBI" id="CHEBI:33019"/>
        <dbReference type="ChEBI" id="CHEBI:37568"/>
        <dbReference type="ChEBI" id="CHEBI:57477"/>
        <dbReference type="ChEBI" id="CHEBI:58601"/>
        <dbReference type="EC" id="2.7.7.24"/>
    </reaction>
</comment>
<comment type="caution">
    <text evidence="11">The sequence shown here is derived from an EMBL/GenBank/DDBJ whole genome shotgun (WGS) entry which is preliminary data.</text>
</comment>
<comment type="function">
    <text evidence="9">Catalyzes the formation of dTDP-glucose, from dTTP and glucose 1-phosphate, as well as its pyrophosphorolysis.</text>
</comment>
<evidence type="ECO:0000313" key="12">
    <source>
        <dbReference type="Proteomes" id="UP000317243"/>
    </source>
</evidence>
<dbReference type="Proteomes" id="UP000317243">
    <property type="component" value="Unassembled WGS sequence"/>
</dbReference>